<evidence type="ECO:0000313" key="1">
    <source>
        <dbReference type="Ensembl" id="ENSOARP00020047592.1"/>
    </source>
</evidence>
<protein>
    <submittedName>
        <fullName evidence="1">Protein phosphatase, Mg2+/Mn2+ dependent 1J</fullName>
    </submittedName>
</protein>
<dbReference type="Ensembl" id="ENSOART00020058020.1">
    <property type="protein sequence ID" value="ENSOARP00020047592.1"/>
    <property type="gene ID" value="ENSOARG00020014499.2"/>
</dbReference>
<gene>
    <name evidence="1" type="primary">PPM1J</name>
</gene>
<organism evidence="1">
    <name type="scientific">Ovis aries</name>
    <name type="common">Sheep</name>
    <dbReference type="NCBI Taxonomy" id="9940"/>
    <lineage>
        <taxon>Eukaryota</taxon>
        <taxon>Metazoa</taxon>
        <taxon>Chordata</taxon>
        <taxon>Craniata</taxon>
        <taxon>Vertebrata</taxon>
        <taxon>Euteleostomi</taxon>
        <taxon>Mammalia</taxon>
        <taxon>Eutheria</taxon>
        <taxon>Laurasiatheria</taxon>
        <taxon>Artiodactyla</taxon>
        <taxon>Ruminantia</taxon>
        <taxon>Pecora</taxon>
        <taxon>Bovidae</taxon>
        <taxon>Caprinae</taxon>
        <taxon>Ovis</taxon>
    </lineage>
</organism>
<proteinExistence type="predicted"/>
<name>A0AC11DS47_SHEEP</name>
<reference evidence="1" key="1">
    <citation type="submission" date="2020-11" db="EMBL/GenBank/DDBJ databases">
        <authorList>
            <person name="Davenport K.M."/>
            <person name="Bickhart D.M."/>
            <person name="Smith T.P.L."/>
            <person name="Murdoch B.M."/>
            <person name="Rosen B.D."/>
        </authorList>
    </citation>
    <scope>NUCLEOTIDE SEQUENCE [LARGE SCALE GENOMIC DNA]</scope>
    <source>
        <strain evidence="1">OAR_USU_Benz2616</strain>
    </source>
</reference>
<sequence>MLNRVRSAVAHLVSSGGAPPSRPKSPDLPNATSAPPAAPPQAPRSPPARAGSGGAAPARTVEARASFSRPTFLQLSPGGLRRADDHAGRAVQSPPDTGRRLPWSTGYAEVINAGKSRHNEDQACCEVVYVEGRRSVSGAPREPSRGQDGQMARERRGQQVEGGCCALVVVYLLGKVYVANAGDSRAIIVRNGEVIPMSREFTPETERQRLQLLGFLKPELLGGEFTHLEFPRRVQPKELGQRMLYRDQNMTGWAYKKIELEDLRFPLVCGEGKKARVMATIGVTRGLGDHNLRVCSSTLPIKPFLSCFPEVRVYDLTQYEHCPDDVLVLGTDGLWDVTSDCEVAATVDRVLSAYEPNDPSRYTALAQALVLGARGTPRDRGWRLPNNKLGSGDDISVFVIPLGGPGSYS</sequence>
<reference evidence="1" key="2">
    <citation type="submission" date="2025-08" db="UniProtKB">
        <authorList>
            <consortium name="Ensembl"/>
        </authorList>
    </citation>
    <scope>IDENTIFICATION</scope>
</reference>
<reference evidence="1" key="3">
    <citation type="submission" date="2025-09" db="UniProtKB">
        <authorList>
            <consortium name="Ensembl"/>
        </authorList>
    </citation>
    <scope>IDENTIFICATION</scope>
</reference>
<accession>A0AC11DS47</accession>